<keyword evidence="1" id="KW-0732">Signal</keyword>
<evidence type="ECO:0008006" key="4">
    <source>
        <dbReference type="Google" id="ProtNLM"/>
    </source>
</evidence>
<dbReference type="STRING" id="150146.SAMN05443667_11460"/>
<sequence length="261" mass="30800">MKYKILILLTIFSISSFSQSLCRNDIMNKEELNPKNQVSEFLKYDFSELWMKSENSSVYGIIGDEYQRILIKFLTVEKNINNDNEYFVYGKSSVKENLCVFVGKITIIKIQESKRKHFGVDDEFKNQGIKTQGLLTAKYEFFEDKHQNHSGFFSGTLQTKWFLDKNDKLQYDDINSVSDGYFNNAFVGTWKMYNSKIEKICRWGDYRVPNTDCNFDIGTGEFNVAQKYWERGWLDIVLKNKMPNSAIIKPKKVELTKQWWE</sequence>
<keyword evidence="3" id="KW-1185">Reference proteome</keyword>
<reference evidence="3" key="1">
    <citation type="submission" date="2016-10" db="EMBL/GenBank/DDBJ databases">
        <authorList>
            <person name="Varghese N."/>
            <person name="Submissions S."/>
        </authorList>
    </citation>
    <scope>NUCLEOTIDE SEQUENCE [LARGE SCALE GENOMIC DNA]</scope>
    <source>
        <strain evidence="3">DSM 22376</strain>
    </source>
</reference>
<evidence type="ECO:0000256" key="1">
    <source>
        <dbReference type="SAM" id="SignalP"/>
    </source>
</evidence>
<feature type="signal peptide" evidence="1">
    <location>
        <begin position="1"/>
        <end position="20"/>
    </location>
</feature>
<proteinExistence type="predicted"/>
<accession>A0A1H4FQW1</accession>
<evidence type="ECO:0000313" key="3">
    <source>
        <dbReference type="Proteomes" id="UP000198951"/>
    </source>
</evidence>
<name>A0A1H4FQW1_9FLAO</name>
<protein>
    <recommendedName>
        <fullName evidence="4">MORN repeat variant</fullName>
    </recommendedName>
</protein>
<organism evidence="2 3">
    <name type="scientific">Flavobacterium gillisiae</name>
    <dbReference type="NCBI Taxonomy" id="150146"/>
    <lineage>
        <taxon>Bacteria</taxon>
        <taxon>Pseudomonadati</taxon>
        <taxon>Bacteroidota</taxon>
        <taxon>Flavobacteriia</taxon>
        <taxon>Flavobacteriales</taxon>
        <taxon>Flavobacteriaceae</taxon>
        <taxon>Flavobacterium</taxon>
    </lineage>
</organism>
<dbReference type="Proteomes" id="UP000198951">
    <property type="component" value="Unassembled WGS sequence"/>
</dbReference>
<gene>
    <name evidence="2" type="ORF">SAMN05443667_11460</name>
</gene>
<dbReference type="AlphaFoldDB" id="A0A1H4FQW1"/>
<dbReference type="EMBL" id="FNRD01000014">
    <property type="protein sequence ID" value="SEA98902.1"/>
    <property type="molecule type" value="Genomic_DNA"/>
</dbReference>
<evidence type="ECO:0000313" key="2">
    <source>
        <dbReference type="EMBL" id="SEA98902.1"/>
    </source>
</evidence>
<feature type="chain" id="PRO_5011719753" description="MORN repeat variant" evidence="1">
    <location>
        <begin position="21"/>
        <end position="261"/>
    </location>
</feature>